<dbReference type="VEuPathDB" id="ToxoDB:TGVAND_315860A"/>
<evidence type="ECO:0000313" key="10">
    <source>
        <dbReference type="Proteomes" id="UP000028840"/>
    </source>
</evidence>
<feature type="region of interest" description="Disordered" evidence="7">
    <location>
        <begin position="2416"/>
        <end position="2446"/>
    </location>
</feature>
<feature type="compositionally biased region" description="Low complexity" evidence="7">
    <location>
        <begin position="45"/>
        <end position="63"/>
    </location>
</feature>
<dbReference type="GO" id="GO:0071947">
    <property type="term" value="P:protein deubiquitination involved in ubiquitin-dependent protein catabolic process"/>
    <property type="evidence" value="ECO:0007669"/>
    <property type="project" value="TreeGrafter"/>
</dbReference>
<accession>A0A086PNS7</accession>
<feature type="compositionally biased region" description="Gly residues" evidence="7">
    <location>
        <begin position="1562"/>
        <end position="1574"/>
    </location>
</feature>
<feature type="compositionally biased region" description="Low complexity" evidence="7">
    <location>
        <begin position="2866"/>
        <end position="2881"/>
    </location>
</feature>
<dbReference type="InterPro" id="IPR051346">
    <property type="entry name" value="OTU_Deubiquitinase"/>
</dbReference>
<evidence type="ECO:0000256" key="3">
    <source>
        <dbReference type="ARBA" id="ARBA00022670"/>
    </source>
</evidence>
<evidence type="ECO:0000256" key="1">
    <source>
        <dbReference type="ARBA" id="ARBA00000707"/>
    </source>
</evidence>
<dbReference type="EMBL" id="AEYJ02001449">
    <property type="protein sequence ID" value="KFH02009.1"/>
    <property type="molecule type" value="Genomic_DNA"/>
</dbReference>
<feature type="region of interest" description="Disordered" evidence="7">
    <location>
        <begin position="3348"/>
        <end position="3407"/>
    </location>
</feature>
<feature type="region of interest" description="Disordered" evidence="7">
    <location>
        <begin position="1326"/>
        <end position="1372"/>
    </location>
</feature>
<dbReference type="Proteomes" id="UP000028840">
    <property type="component" value="Unassembled WGS sequence"/>
</dbReference>
<keyword evidence="4" id="KW-0833">Ubl conjugation pathway</keyword>
<feature type="region of interest" description="Disordered" evidence="7">
    <location>
        <begin position="1536"/>
        <end position="1582"/>
    </location>
</feature>
<feature type="compositionally biased region" description="Basic and acidic residues" evidence="7">
    <location>
        <begin position="3802"/>
        <end position="3812"/>
    </location>
</feature>
<dbReference type="GO" id="GO:0070530">
    <property type="term" value="F:K63-linked polyubiquitin modification-dependent protein binding"/>
    <property type="evidence" value="ECO:0007669"/>
    <property type="project" value="TreeGrafter"/>
</dbReference>
<feature type="region of interest" description="Disordered" evidence="7">
    <location>
        <begin position="2832"/>
        <end position="2910"/>
    </location>
</feature>
<dbReference type="OrthoDB" id="342844at2759"/>
<feature type="region of interest" description="Disordered" evidence="7">
    <location>
        <begin position="3774"/>
        <end position="3814"/>
    </location>
</feature>
<dbReference type="EC" id="3.4.19.12" evidence="2"/>
<evidence type="ECO:0000313" key="9">
    <source>
        <dbReference type="EMBL" id="KFH02009.1"/>
    </source>
</evidence>
<keyword evidence="6" id="KW-0788">Thiol protease</keyword>
<feature type="region of interest" description="Disordered" evidence="7">
    <location>
        <begin position="2049"/>
        <end position="2079"/>
    </location>
</feature>
<evidence type="ECO:0000259" key="8">
    <source>
        <dbReference type="Pfam" id="PF12340"/>
    </source>
</evidence>
<feature type="compositionally biased region" description="Basic and acidic residues" evidence="7">
    <location>
        <begin position="3565"/>
        <end position="3589"/>
    </location>
</feature>
<feature type="compositionally biased region" description="Low complexity" evidence="7">
    <location>
        <begin position="1"/>
        <end position="10"/>
    </location>
</feature>
<feature type="compositionally biased region" description="Basic and acidic residues" evidence="7">
    <location>
        <begin position="2058"/>
        <end position="2072"/>
    </location>
</feature>
<feature type="region of interest" description="Disordered" evidence="7">
    <location>
        <begin position="3044"/>
        <end position="3080"/>
    </location>
</feature>
<feature type="region of interest" description="Disordered" evidence="7">
    <location>
        <begin position="1"/>
        <end position="123"/>
    </location>
</feature>
<keyword evidence="5" id="KW-0378">Hydrolase</keyword>
<feature type="compositionally biased region" description="Basic residues" evidence="7">
    <location>
        <begin position="2856"/>
        <end position="2865"/>
    </location>
</feature>
<dbReference type="Pfam" id="PF12340">
    <property type="entry name" value="DUF3638"/>
    <property type="match status" value="1"/>
</dbReference>
<gene>
    <name evidence="9" type="ORF">TGVAND_315860A</name>
</gene>
<feature type="region of interest" description="Disordered" evidence="7">
    <location>
        <begin position="1657"/>
        <end position="1766"/>
    </location>
</feature>
<feature type="compositionally biased region" description="Low complexity" evidence="7">
    <location>
        <begin position="3843"/>
        <end position="3852"/>
    </location>
</feature>
<dbReference type="PANTHER" id="PTHR13367:SF28">
    <property type="entry name" value="UBIQUITIN THIOESTERASE ZRANB1"/>
    <property type="match status" value="1"/>
</dbReference>
<feature type="compositionally biased region" description="Acidic residues" evidence="7">
    <location>
        <begin position="1992"/>
        <end position="2004"/>
    </location>
</feature>
<organism evidence="9 10">
    <name type="scientific">Toxoplasma gondii VAND</name>
    <dbReference type="NCBI Taxonomy" id="933077"/>
    <lineage>
        <taxon>Eukaryota</taxon>
        <taxon>Sar</taxon>
        <taxon>Alveolata</taxon>
        <taxon>Apicomplexa</taxon>
        <taxon>Conoidasida</taxon>
        <taxon>Coccidia</taxon>
        <taxon>Eucoccidiorida</taxon>
        <taxon>Eimeriorina</taxon>
        <taxon>Sarcocystidae</taxon>
        <taxon>Toxoplasma</taxon>
    </lineage>
</organism>
<evidence type="ECO:0000256" key="2">
    <source>
        <dbReference type="ARBA" id="ARBA00012759"/>
    </source>
</evidence>
<protein>
    <recommendedName>
        <fullName evidence="2">ubiquitinyl hydrolase 1</fullName>
        <ecNumber evidence="2">3.4.19.12</ecNumber>
    </recommendedName>
</protein>
<feature type="compositionally biased region" description="Basic and acidic residues" evidence="7">
    <location>
        <begin position="2017"/>
        <end position="2026"/>
    </location>
</feature>
<evidence type="ECO:0000256" key="5">
    <source>
        <dbReference type="ARBA" id="ARBA00022801"/>
    </source>
</evidence>
<feature type="compositionally biased region" description="Basic and acidic residues" evidence="7">
    <location>
        <begin position="1745"/>
        <end position="1766"/>
    </location>
</feature>
<feature type="region of interest" description="Disordered" evidence="7">
    <location>
        <begin position="2945"/>
        <end position="2969"/>
    </location>
</feature>
<reference evidence="9 10" key="1">
    <citation type="submission" date="2014-08" db="EMBL/GenBank/DDBJ databases">
        <authorList>
            <person name="Sibley D."/>
            <person name="Venepally P."/>
            <person name="Karamycheva S."/>
            <person name="Hadjithomas M."/>
            <person name="Khan A."/>
            <person name="Brunk B."/>
            <person name="Roos D."/>
            <person name="Caler E."/>
            <person name="Lorenzi H."/>
        </authorList>
    </citation>
    <scope>NUCLEOTIDE SEQUENCE [LARGE SCALE GENOMIC DNA]</scope>
    <source>
        <strain evidence="9 10">VAND</strain>
    </source>
</reference>
<feature type="compositionally biased region" description="Basic and acidic residues" evidence="7">
    <location>
        <begin position="2640"/>
        <end position="2652"/>
    </location>
</feature>
<comment type="caution">
    <text evidence="9">The sequence shown here is derived from an EMBL/GenBank/DDBJ whole genome shotgun (WGS) entry which is preliminary data.</text>
</comment>
<dbReference type="PANTHER" id="PTHR13367">
    <property type="entry name" value="UBIQUITIN THIOESTERASE"/>
    <property type="match status" value="1"/>
</dbReference>
<evidence type="ECO:0000256" key="7">
    <source>
        <dbReference type="SAM" id="MobiDB-lite"/>
    </source>
</evidence>
<feature type="compositionally biased region" description="Low complexity" evidence="7">
    <location>
        <begin position="89"/>
        <end position="123"/>
    </location>
</feature>
<dbReference type="GO" id="GO:0005634">
    <property type="term" value="C:nucleus"/>
    <property type="evidence" value="ECO:0007669"/>
    <property type="project" value="TreeGrafter"/>
</dbReference>
<feature type="compositionally biased region" description="Basic and acidic residues" evidence="7">
    <location>
        <begin position="3061"/>
        <end position="3071"/>
    </location>
</feature>
<feature type="domain" description="DUF3638" evidence="8">
    <location>
        <begin position="3875"/>
        <end position="4018"/>
    </location>
</feature>
<dbReference type="GO" id="GO:0004843">
    <property type="term" value="F:cysteine-type deubiquitinase activity"/>
    <property type="evidence" value="ECO:0007669"/>
    <property type="project" value="UniProtKB-EC"/>
</dbReference>
<feature type="compositionally biased region" description="Basic and acidic residues" evidence="7">
    <location>
        <begin position="1344"/>
        <end position="1362"/>
    </location>
</feature>
<evidence type="ECO:0000256" key="6">
    <source>
        <dbReference type="ARBA" id="ARBA00022807"/>
    </source>
</evidence>
<evidence type="ECO:0000256" key="4">
    <source>
        <dbReference type="ARBA" id="ARBA00022786"/>
    </source>
</evidence>
<feature type="region of interest" description="Disordered" evidence="7">
    <location>
        <begin position="3564"/>
        <end position="3599"/>
    </location>
</feature>
<feature type="compositionally biased region" description="Basic and acidic residues" evidence="7">
    <location>
        <begin position="3351"/>
        <end position="3374"/>
    </location>
</feature>
<sequence>MDPSQGRNGPPARPPPQPGVAASPFPSFSPPPLPPVPLGSFDTQPGGSPSLPAFAASLSPTSTHSTTGRLIGQPRVGAETFSLNRNLCSTSSSSSSTSNSSSSTSNSSSSFSSSSSSFSSSSSSTPASSSASAFASISPPGGLPSVLSSAPAPLWPSGGSQNPQGGEKNAFAENGWADSGVVLPGDESSSTSSTSQSPDASPRQTLSYPSAPLWASCEAVDWALSLPFSLPFSVLPTSTQTLLGYPRSLRFVARLLRLLVPFPNSFEPFHSKKRCPRGAFSALVEEVRQTLSPKLAGGLLYVQRTLDTVDDALWTKLQHLLHKPNDVHAFHGLLLDIISRVKSLAPGATAIFPGGVCLDADSRPTFLLFLVHRLHRSTSSSSFSAPYGEGASGYASASYAFAVINASGCGSEFHAYRLEQYPSPGAIQRDLLLVLEDVNADHVVHSSFWFAVYRLLLSPSPTNFHVLYTVLLPHLNGKPLLHNWLVSPSSPSPESSFVCLASSSSSSWGSTVLSSVAAAVGGGARANGTKGEETSKEGKDVDLSSAALVKPAKLGGCWRPAPQLRTAGSSIQGAQAVFFFLLRCFGLSEEEATSGEVVLHLAFALLLLEDLSRLPTLVGASSSPDAELLPALGRWLRTRQGAAQAAASSSLGFSFDRSQALLVSFAIQNLGRLASEQAWQRAFFASRASLLAPQFRCIYTTLLRLKGEMNGRLSLAARGFGAGGCTLQPAACTPEIRFPGAAVFPHFGSFRLDGAATDEEAGQAAALPFPLPVDLSSAAERVETIDGVLRALRKAVDACVLLGNQERRIPNSYCFRFQLIVDLFLRVVPLPLPHTDPLVSQSLWHAAALRRDTQIELLRLLHALARHFAATFFSLPNSRSMDAERLTTMAAVCCLADCILRLPACDEPSTVSLFYSGLADGPVQPFVFDISGFAEESSFLLLYDPVYATARTQILDYFSALRREVPWSHVMFAWEKGLHLGEGDRLFLEHVAVSWAFPRQRPSVELYMSGEKSDIADLFPEFVYLRDLVFMFKALMTPAANALPDLRRWSVADATLRWRFDPTEERFSVTAFQKQLNCSFFGTENDYYEKVRSQKGAVYRQSLFQRLAQWLGVGEKPRAPPSGADPSTLLPASALAAGDRITTEEDVLYIKKLPTFNASLRPQDCELLLQYLTAPYLRIPLVTQFFAEEGRADALVLPQLQLVFSAVLFEPWHFQHEETKKAPDLVPPASRSYLATPLGLLFNELQHSPQTLLSSLGELLAIAIDRETGAYGGPSALLLLYVIRVVVRVQSYVLFILRHNRYWKEGWQGACVPSACEATRRRVTSSEYGDGGLGVEDESGGGEQSEKGEKRKAAGEREDRETPGASAALPMSRSGWAARVRGLPSLSKETLATLRSWQEKLEARLRGEVLHLLETWAYKAVADSDIRAACRLYAHIALLYQNCVWEELNAHSVSALLVSLFFIFSHHKFALELPMSAAFTDSGGALGAGASPSPTSGAGAAGAPFLGIVSPSAGISGGSLSGFGSKTPVATNSATAAAMGAKRGPPTASGGVGSLGDSAGDSGAGPVLGGGASGTDGADDVDSLLGGDPLGLSDMAVFQMLQQHRLQLLRWLESHQGDQGANEVLEAVVRTATFTGKRAWRDENVLSLICGKRGEETTRETADSVDLLELDGEKTGRGGKARQETVVSLLSQGGPGDSSPRGPLGEGRRRGEDDALVARDWREVGDRAAAGGLGGRGRFAPATHGEADRQERHLSELESGDDDRTKNAFGATETVVSRLKRFVGREKGGEKTQTGGSGLERYERWLRKQIDVPGDTEINLQLAEFTLKRNQMEMLGEWANDFVDFTDLFGLVSREGSFQCALVANTTERLWCRLVGRRYDLQRWEPPSSDAFLSRDGPFASLFEDFTRVYSPFSNSSLADEETWVPAVLDPWLARGLLPPASVLLLPRMKPTRYIAVASNFFMSGAQTLKNMLGTEKAQSADPANRAGDAQETCEAESEAAEGGEGDRQAETGAEASRGEEHKTEGETVQPATVRLLCLCPLDVLTPGTGHVGSSRADGAKGRDAEAFRDGEAASGESGSAFSANVSILPLIAHYHPLDIQDVALLAAKDDDSPSASGDGVAAALLSGAAATISELSGVGSGSSAASSSSPPPPTVRVLKEIIVQRDPPLVLVFNLVEQGRKLFRELCYASDARHSFDSVPFKRLDEVGFSSPCSPSPCPPSSAVLCSPSPVLCTGVPAAFPRSGWRGPVSFFSAKDGAPKQETADRGKDKVGKTRSELRAAWPTLVVARNLDAATDQEVYVPTRFLRGLVPFALLEDYEFWQRLSDGRICGSSRPRSASRATSAVVARSAIHIHLVHTQTRGKCVELSDASAIVQRVAIKTPKRGPGGLASSLASLSSSTLASASVCSSTPSVASAASARRGEAERDGEDEVRRRDGGAYGEEDDRPEVHTLFNLQLIDKACPLFDVVESLKRVEELSHILVWSTGGGIQPKGPTDLASLRQPLTLDLIELPRLGLTFRAQRPPVRPSSQAKSAAVSLCTKYMCEQHSGLFLSTGEILKSPLTARLIQGLPPSLLLSNEEGDLFLLLAATAKPYRVFRKSCLAATLAMSPPAILPAREEGPFSGERPGGLYSPTATAVDARRNEERQKDRSAANQLAAGSSAVGQAVAAFMRGGKDEREEIEKGNIHSAHELLDLLEPSVVFDYSDPRWLCSLRGSRHYVYPIHSSRSFLFIPTAAAGLYLLLLRYLARQYGEVCQLVETIVFAEDAEKTSLEEQQIWALIGQLQIYSRDFHPDAHACRIKIWLAAYRQGLTGSVALGGKADGALQGVSSFASLPRGAQTPPGEGGDSGRDSRDSRKRSGKKVASKSAPSALAPAGLLSAGRDHDSSAGGSGRRPAPPPSRSRLPDKKRKGKLAWLPAFSSGRKSTLGIASRLLDGDTAPLASGLGDARSAAGPQNEGPGGGSSRSAGLEFSSASQFRSFFASWDIFQDLLLYVRKVSFVSAACRLALEEELELLRLCPAHLQALPEVGNRITVLAAMLEGKSPKPRAVSSPPTGPKASLEPKPRSRDPGGVDASKVDLSSSLSLSDPRLVTISGLAVPAVPHIDDFDAVEDAGCLASEDSSLSTFLDACANFVSNFAVRRADQEDALQGPEALTFVGKLLDNGLRVSDFLLLYELLTNAFPLRVFSGEAPHLWGALLTRYLPSWDVKSKNKSVAILRVLMANPGLAASFPHLQESDKKSRLPSLGLVFRTQEPFQKLLKEIQQTLTDLSRGGRLRQPPVLPPGLTRRISNAVEAWTADAWQNRAALALRVFDYSCESRALFPVDGKKYSGVFSVFVEQQKVLQVPGAADARRGEERRADERSGVCRKDESRGGDLAPDGPGTRRQETGDTRDGRKGAAEEARDSLSVEELQLTKQAIEAFALQPLAGIGLSNFVAWAREETQETVGDREGKAADALPFVLDHHPAAQTRIGQATLQRLRHEVRTYEEQVSRRLQPILKGFSRAEVGAMLRSSSALAKVVAFLSSLRQRLFQAFLADGRFVDRSIRLTSAICNSLPDFDPALVPEKRAKTEKREEQEKKDEGKTREETDFAGSAEPPTTSFEALLSQESRAVVSGCLTEKNEKKQTRLVSQWLAAEEARRSQKGSSKAKDKQKTLTQLEWAFTLGKLAGTELTLSFDFLVSLMMSRDAEQYLLKLNPFLDPEMLQDVFSLVGGVLLAVNRRAQVCRCLREVVSLMRLLKQHSTALHAPVSSDKEKPHGRLSNLLPRAFHRETSANRAAVSGAPGGRDSAVVPQGSNEDCEKDPSRSERTEEREDLEQAILAIRMRAVNCAEQLAAKRHSMELPNSHPSSSSPSPPSPPHSASLASSSVVMASYDPRYLVFEFAYNLLLRASQVTLLSQFRKHVAEGRSLCHQMIMGAGKTTVISPLLALLLADGSRLVAEVVPLNLLEFTRSVLRERFSAVIRKGVHTFHFSRYDHASQRIYLKLLQAKETGAIVLFDPTTLKSFFLKAIHLLHTLDLAYRAREYVEEVARLSEIEKAVLAGRSQLQKLQSNFAKLLGFQKSDEKDFYLDAASLSVPERLSEPELRQCRRELDFSLRIMHLFSTGILMIDEVDLILHPLRSELHWPVGRKLPLDFTTKETSLLPLPACHPSSSHPASSSSSLCASSLSSSSLSSSALSSSLYGGTGVRGGDGNQVAEGSYARRWADGKGAHAEQVSRDPPLAFLFLEEDRGAGLRWKLPWHLLDALFFCEGDAKGQGRMTVPLTNSGEAWKLLHQIRETVRAGLAQKAVLKNPHFVLLSVKWYEEHLKPLLARWLLLGLTVFWKFTGLSDQQALLYIVRQTPQTHAAKRAPNAEPAYNSLNIYA</sequence>
<feature type="region of interest" description="Disordered" evidence="7">
    <location>
        <begin position="1976"/>
        <end position="2029"/>
    </location>
</feature>
<feature type="region of interest" description="Disordered" evidence="7">
    <location>
        <begin position="3839"/>
        <end position="3864"/>
    </location>
</feature>
<reference evidence="9 10" key="2">
    <citation type="journal article" date="2015" name="Eukaryot. Cell">
        <title>Genetic mapping reveals that sinefungin resistance in Toxoplasma gondii is controlled by a putative amino acid transporter locus that can be used as a negative selectable marker.</title>
        <authorList>
            <person name="Behnke M.S."/>
            <person name="Khan A."/>
            <person name="Sibley L.D."/>
        </authorList>
    </citation>
    <scope>NUCLEOTIDE SEQUENCE [LARGE SCALE GENOMIC DNA]</scope>
    <source>
        <strain evidence="9 10">VAND</strain>
    </source>
</reference>
<comment type="catalytic activity">
    <reaction evidence="1">
        <text>Thiol-dependent hydrolysis of ester, thioester, amide, peptide and isopeptide bonds formed by the C-terminal Gly of ubiquitin (a 76-residue protein attached to proteins as an intracellular targeting signal).</text>
        <dbReference type="EC" id="3.4.19.12"/>
    </reaction>
</comment>
<feature type="compositionally biased region" description="Basic and acidic residues" evidence="7">
    <location>
        <begin position="3383"/>
        <end position="3407"/>
    </location>
</feature>
<name>A0A086PNS7_TOXGO</name>
<feature type="compositionally biased region" description="Pro residues" evidence="7">
    <location>
        <begin position="27"/>
        <end position="37"/>
    </location>
</feature>
<feature type="region of interest" description="Disordered" evidence="7">
    <location>
        <begin position="2623"/>
        <end position="2656"/>
    </location>
</feature>
<feature type="region of interest" description="Disordered" evidence="7">
    <location>
        <begin position="147"/>
        <end position="205"/>
    </location>
</feature>
<dbReference type="GO" id="GO:0005737">
    <property type="term" value="C:cytoplasm"/>
    <property type="evidence" value="ECO:0007669"/>
    <property type="project" value="TreeGrafter"/>
</dbReference>
<dbReference type="InterPro" id="IPR022099">
    <property type="entry name" value="DUF3638"/>
</dbReference>
<keyword evidence="3" id="KW-0645">Protease</keyword>
<feature type="compositionally biased region" description="Basic and acidic residues" evidence="7">
    <location>
        <begin position="2421"/>
        <end position="2438"/>
    </location>
</feature>
<proteinExistence type="predicted"/>
<feature type="compositionally biased region" description="Basic and acidic residues" evidence="7">
    <location>
        <begin position="1706"/>
        <end position="1726"/>
    </location>
</feature>
<feature type="compositionally biased region" description="Low complexity" evidence="7">
    <location>
        <begin position="188"/>
        <end position="197"/>
    </location>
</feature>